<dbReference type="Proteomes" id="UP001165960">
    <property type="component" value="Unassembled WGS sequence"/>
</dbReference>
<protein>
    <submittedName>
        <fullName evidence="1">Uncharacterized protein</fullName>
    </submittedName>
</protein>
<evidence type="ECO:0000313" key="1">
    <source>
        <dbReference type="EMBL" id="KAJ9079520.1"/>
    </source>
</evidence>
<keyword evidence="2" id="KW-1185">Reference proteome</keyword>
<name>A0ACC2TYB8_9FUNG</name>
<evidence type="ECO:0000313" key="2">
    <source>
        <dbReference type="Proteomes" id="UP001165960"/>
    </source>
</evidence>
<comment type="caution">
    <text evidence="1">The sequence shown here is derived from an EMBL/GenBank/DDBJ whole genome shotgun (WGS) entry which is preliminary data.</text>
</comment>
<organism evidence="1 2">
    <name type="scientific">Entomophthora muscae</name>
    <dbReference type="NCBI Taxonomy" id="34485"/>
    <lineage>
        <taxon>Eukaryota</taxon>
        <taxon>Fungi</taxon>
        <taxon>Fungi incertae sedis</taxon>
        <taxon>Zoopagomycota</taxon>
        <taxon>Entomophthoromycotina</taxon>
        <taxon>Entomophthoromycetes</taxon>
        <taxon>Entomophthorales</taxon>
        <taxon>Entomophthoraceae</taxon>
        <taxon>Entomophthora</taxon>
    </lineage>
</organism>
<gene>
    <name evidence="1" type="ORF">DSO57_1034610</name>
</gene>
<sequence length="185" mass="20820">MLYLHPEATCYKGLNLVTISKLKDNESQFITNTRNFCHRVETGVKTPYILIVKFLSPPLALDWDVFPRPSKKVACMQAKPLQNLEDLAHTVDERFVLDFPAEVPISPLESPLTAEETLIQLDCLLSWCFLVLKQLADQQKNAGCMEPAKPNLRPREIGYQILQSVVSQAANSSGPEVPWPKIIGF</sequence>
<reference evidence="1" key="1">
    <citation type="submission" date="2022-04" db="EMBL/GenBank/DDBJ databases">
        <title>Genome of the entomopathogenic fungus Entomophthora muscae.</title>
        <authorList>
            <person name="Elya C."/>
            <person name="Lovett B.R."/>
            <person name="Lee E."/>
            <person name="Macias A.M."/>
            <person name="Hajek A.E."/>
            <person name="De Bivort B.L."/>
            <person name="Kasson M.T."/>
            <person name="De Fine Licht H.H."/>
            <person name="Stajich J.E."/>
        </authorList>
    </citation>
    <scope>NUCLEOTIDE SEQUENCE</scope>
    <source>
        <strain evidence="1">Berkeley</strain>
    </source>
</reference>
<accession>A0ACC2TYB8</accession>
<dbReference type="EMBL" id="QTSX02001711">
    <property type="protein sequence ID" value="KAJ9079520.1"/>
    <property type="molecule type" value="Genomic_DNA"/>
</dbReference>
<proteinExistence type="predicted"/>